<evidence type="ECO:0000313" key="1">
    <source>
        <dbReference type="EMBL" id="QOR60510.1"/>
    </source>
</evidence>
<organism evidence="1">
    <name type="scientific">Bathycoccus sp. RCC716 virus 2</name>
    <dbReference type="NCBI Taxonomy" id="2530039"/>
    <lineage>
        <taxon>Viruses</taxon>
        <taxon>Varidnaviria</taxon>
        <taxon>Bamfordvirae</taxon>
        <taxon>Nucleocytoviricota</taxon>
        <taxon>Megaviricetes</taxon>
        <taxon>Algavirales</taxon>
        <taxon>Phycodnaviridae</taxon>
        <taxon>Prasinovirus</taxon>
    </lineage>
</organism>
<name>A0A7S6P1Z8_9PHYC</name>
<accession>A0A7S6P1Z8</accession>
<protein>
    <submittedName>
        <fullName evidence="1">Uncharacterized protein</fullName>
    </submittedName>
</protein>
<sequence>MKVDISKGELIDKITILEIKMDRIKDETKLKNIKNELDILYELEFDTRHKGSMKDVNVKIWDCEELIRKMSKENPLYQTDIQIRHEFIKCATNIHIFNDERARIKKLINVETGSEIVEEKSFF</sequence>
<reference evidence="1" key="1">
    <citation type="submission" date="2019-02" db="EMBL/GenBank/DDBJ databases">
        <authorList>
            <person name="Bachy C."/>
            <person name="Yung C.-M."/>
            <person name="Roux S."/>
            <person name="Sullivan M.B."/>
            <person name="Worden A.Z."/>
        </authorList>
    </citation>
    <scope>NUCLEOTIDE SEQUENCE</scope>
    <source>
        <strain evidence="1">BII-V2</strain>
    </source>
</reference>
<proteinExistence type="predicted"/>
<dbReference type="EMBL" id="MK522038">
    <property type="protein sequence ID" value="QOR60510.1"/>
    <property type="molecule type" value="Genomic_DNA"/>
</dbReference>
<dbReference type="Pfam" id="PF19662">
    <property type="entry name" value="DUF6165"/>
    <property type="match status" value="1"/>
</dbReference>
<dbReference type="InterPro" id="IPR046163">
    <property type="entry name" value="DUF6165"/>
</dbReference>